<dbReference type="EMBL" id="MEVH01000005">
    <property type="protein sequence ID" value="OGC52142.1"/>
    <property type="molecule type" value="Genomic_DNA"/>
</dbReference>
<organism evidence="1 2">
    <name type="scientific">candidate division WWE3 bacterium RIFCSPLOWO2_01_FULL_39_13</name>
    <dbReference type="NCBI Taxonomy" id="1802624"/>
    <lineage>
        <taxon>Bacteria</taxon>
        <taxon>Katanobacteria</taxon>
    </lineage>
</organism>
<name>A0A1F4V4K7_UNCKA</name>
<dbReference type="PANTHER" id="PTHR36971:SF1">
    <property type="entry name" value="METHYLTRANSFERASE DOMAIN-CONTAINING PROTEIN"/>
    <property type="match status" value="1"/>
</dbReference>
<evidence type="ECO:0000313" key="2">
    <source>
        <dbReference type="Proteomes" id="UP000178771"/>
    </source>
</evidence>
<protein>
    <recommendedName>
        <fullName evidence="3">Methyltransferase domain-containing protein</fullName>
    </recommendedName>
</protein>
<proteinExistence type="predicted"/>
<evidence type="ECO:0000313" key="1">
    <source>
        <dbReference type="EMBL" id="OGC52142.1"/>
    </source>
</evidence>
<dbReference type="Proteomes" id="UP000178771">
    <property type="component" value="Unassembled WGS sequence"/>
</dbReference>
<gene>
    <name evidence="1" type="ORF">A2982_01485</name>
</gene>
<reference evidence="1 2" key="1">
    <citation type="journal article" date="2016" name="Nat. Commun.">
        <title>Thousands of microbial genomes shed light on interconnected biogeochemical processes in an aquifer system.</title>
        <authorList>
            <person name="Anantharaman K."/>
            <person name="Brown C.T."/>
            <person name="Hug L.A."/>
            <person name="Sharon I."/>
            <person name="Castelle C.J."/>
            <person name="Probst A.J."/>
            <person name="Thomas B.C."/>
            <person name="Singh A."/>
            <person name="Wilkins M.J."/>
            <person name="Karaoz U."/>
            <person name="Brodie E.L."/>
            <person name="Williams K.H."/>
            <person name="Hubbard S.S."/>
            <person name="Banfield J.F."/>
        </authorList>
    </citation>
    <scope>NUCLEOTIDE SEQUENCE [LARGE SCALE GENOMIC DNA]</scope>
</reference>
<evidence type="ECO:0008006" key="3">
    <source>
        <dbReference type="Google" id="ProtNLM"/>
    </source>
</evidence>
<dbReference type="AlphaFoldDB" id="A0A1F4V4K7"/>
<comment type="caution">
    <text evidence="1">The sequence shown here is derived from an EMBL/GenBank/DDBJ whole genome shotgun (WGS) entry which is preliminary data.</text>
</comment>
<sequence length="171" mass="19547">MSTKHGKYKGHRFHGDPKRFEVVAEFVFETFKRNIKYIADIAGGRGMLTRILNKQYNYESIVIDPRGYTLVGVPNLNEEFSSENAPYYDLVIGLHPDEATRQVAKSALVTNTLLIPCCNFWDRSKKLGRDALIKEISKYYDEHNVKCKKVVLDFEGPKNIGLVSWKSKNSG</sequence>
<dbReference type="PANTHER" id="PTHR36971">
    <property type="entry name" value="UNNAMED PRODUCT"/>
    <property type="match status" value="1"/>
</dbReference>
<accession>A0A1F4V4K7</accession>